<evidence type="ECO:0000313" key="1">
    <source>
        <dbReference type="EMBL" id="ROR55185.1"/>
    </source>
</evidence>
<gene>
    <name evidence="1" type="ORF">EDD41_2443</name>
</gene>
<dbReference type="Proteomes" id="UP000275749">
    <property type="component" value="Unassembled WGS sequence"/>
</dbReference>
<evidence type="ECO:0000313" key="2">
    <source>
        <dbReference type="Proteomes" id="UP000275749"/>
    </source>
</evidence>
<proteinExistence type="predicted"/>
<organism evidence="1 2">
    <name type="scientific">Luteococcus japonicus</name>
    <dbReference type="NCBI Taxonomy" id="33984"/>
    <lineage>
        <taxon>Bacteria</taxon>
        <taxon>Bacillati</taxon>
        <taxon>Actinomycetota</taxon>
        <taxon>Actinomycetes</taxon>
        <taxon>Propionibacteriales</taxon>
        <taxon>Propionibacteriaceae</taxon>
        <taxon>Luteococcus</taxon>
    </lineage>
</organism>
<dbReference type="EMBL" id="RKHG01000001">
    <property type="protein sequence ID" value="ROR55185.1"/>
    <property type="molecule type" value="Genomic_DNA"/>
</dbReference>
<reference evidence="1 2" key="1">
    <citation type="submission" date="2018-11" db="EMBL/GenBank/DDBJ databases">
        <title>Sequencing the genomes of 1000 actinobacteria strains.</title>
        <authorList>
            <person name="Klenk H.-P."/>
        </authorList>
    </citation>
    <scope>NUCLEOTIDE SEQUENCE [LARGE SCALE GENOMIC DNA]</scope>
    <source>
        <strain evidence="1 2">DSM 10546</strain>
    </source>
</reference>
<accession>A0A3N1ZWI6</accession>
<sequence length="105" mass="11105">MPVGEAGNRRLGAAVCLLNPVHPEGHCGRMTNPTQEIALANGRTIEVTGEVELLASGALHVRPEHGSTYFPVPQRLVVLGPGRGSDHAACNLCLRRSTLRPLPAP</sequence>
<dbReference type="AlphaFoldDB" id="A0A3N1ZWI6"/>
<protein>
    <submittedName>
        <fullName evidence="1">Uncharacterized protein</fullName>
    </submittedName>
</protein>
<comment type="caution">
    <text evidence="1">The sequence shown here is derived from an EMBL/GenBank/DDBJ whole genome shotgun (WGS) entry which is preliminary data.</text>
</comment>
<name>A0A3N1ZWI6_9ACTN</name>